<organism evidence="9 10">
    <name type="scientific">Candidatus Korobacter versatilis</name>
    <dbReference type="NCBI Taxonomy" id="658062"/>
    <lineage>
        <taxon>Bacteria</taxon>
        <taxon>Pseudomonadati</taxon>
        <taxon>Acidobacteriota</taxon>
        <taxon>Terriglobia</taxon>
        <taxon>Terriglobales</taxon>
        <taxon>Candidatus Korobacteraceae</taxon>
        <taxon>Candidatus Korobacter</taxon>
    </lineage>
</organism>
<evidence type="ECO:0000256" key="7">
    <source>
        <dbReference type="ARBA" id="ARBA00023136"/>
    </source>
</evidence>
<feature type="transmembrane region" description="Helical" evidence="8">
    <location>
        <begin position="276"/>
        <end position="301"/>
    </location>
</feature>
<keyword evidence="6 8" id="KW-1133">Transmembrane helix</keyword>
<gene>
    <name evidence="9" type="ORF">HYX28_06585</name>
</gene>
<dbReference type="GO" id="GO:0006835">
    <property type="term" value="P:dicarboxylic acid transport"/>
    <property type="evidence" value="ECO:0007669"/>
    <property type="project" value="TreeGrafter"/>
</dbReference>
<feature type="transmembrane region" description="Helical" evidence="8">
    <location>
        <begin position="205"/>
        <end position="223"/>
    </location>
</feature>
<proteinExistence type="predicted"/>
<name>A0A932ER25_9BACT</name>
<feature type="transmembrane region" description="Helical" evidence="8">
    <location>
        <begin position="105"/>
        <end position="126"/>
    </location>
</feature>
<dbReference type="FunFam" id="1.10.3860.10:FF:000001">
    <property type="entry name" value="C4-dicarboxylate transport protein"/>
    <property type="match status" value="1"/>
</dbReference>
<evidence type="ECO:0000256" key="3">
    <source>
        <dbReference type="ARBA" id="ARBA00022475"/>
    </source>
</evidence>
<protein>
    <submittedName>
        <fullName evidence="9">Cation:dicarboxylase symporter family transporter</fullName>
    </submittedName>
</protein>
<reference evidence="9" key="1">
    <citation type="submission" date="2020-07" db="EMBL/GenBank/DDBJ databases">
        <title>Huge and variable diversity of episymbiotic CPR bacteria and DPANN archaea in groundwater ecosystems.</title>
        <authorList>
            <person name="He C.Y."/>
            <person name="Keren R."/>
            <person name="Whittaker M."/>
            <person name="Farag I.F."/>
            <person name="Doudna J."/>
            <person name="Cate J.H.D."/>
            <person name="Banfield J.F."/>
        </authorList>
    </citation>
    <scope>NUCLEOTIDE SEQUENCE</scope>
    <source>
        <strain evidence="9">NC_groundwater_580_Pr5_B-0.1um_64_19</strain>
    </source>
</reference>
<keyword evidence="3" id="KW-1003">Cell membrane</keyword>
<dbReference type="GO" id="GO:0005886">
    <property type="term" value="C:plasma membrane"/>
    <property type="evidence" value="ECO:0007669"/>
    <property type="project" value="UniProtKB-SubCell"/>
</dbReference>
<evidence type="ECO:0000256" key="4">
    <source>
        <dbReference type="ARBA" id="ARBA00022692"/>
    </source>
</evidence>
<comment type="subcellular location">
    <subcellularLocation>
        <location evidence="1">Cell membrane</location>
        <topology evidence="1">Multi-pass membrane protein</topology>
    </subcellularLocation>
</comment>
<dbReference type="PROSITE" id="PS00714">
    <property type="entry name" value="NA_DICARBOXYL_SYMP_2"/>
    <property type="match status" value="1"/>
</dbReference>
<dbReference type="InterPro" id="IPR001991">
    <property type="entry name" value="Na-dicarboxylate_symporter"/>
</dbReference>
<dbReference type="InterPro" id="IPR018107">
    <property type="entry name" value="Na-dicarboxylate_symporter_CS"/>
</dbReference>
<dbReference type="InterPro" id="IPR036458">
    <property type="entry name" value="Na:dicarbo_symporter_sf"/>
</dbReference>
<dbReference type="Pfam" id="PF00375">
    <property type="entry name" value="SDF"/>
    <property type="match status" value="1"/>
</dbReference>
<dbReference type="AlphaFoldDB" id="A0A932ER25"/>
<evidence type="ECO:0000256" key="8">
    <source>
        <dbReference type="SAM" id="Phobius"/>
    </source>
</evidence>
<dbReference type="PANTHER" id="PTHR42865:SF7">
    <property type="entry name" value="PROTON_GLUTAMATE-ASPARTATE SYMPORTER"/>
    <property type="match status" value="1"/>
</dbReference>
<dbReference type="PANTHER" id="PTHR42865">
    <property type="entry name" value="PROTON/GLUTAMATE-ASPARTATE SYMPORTER"/>
    <property type="match status" value="1"/>
</dbReference>
<keyword evidence="5" id="KW-0769">Symport</keyword>
<feature type="transmembrane region" description="Helical" evidence="8">
    <location>
        <begin position="244"/>
        <end position="264"/>
    </location>
</feature>
<accession>A0A932ER25</accession>
<dbReference type="Proteomes" id="UP000779809">
    <property type="component" value="Unassembled WGS sequence"/>
</dbReference>
<comment type="caution">
    <text evidence="9">The sequence shown here is derived from an EMBL/GenBank/DDBJ whole genome shotgun (WGS) entry which is preliminary data.</text>
</comment>
<feature type="transmembrane region" description="Helical" evidence="8">
    <location>
        <begin position="138"/>
        <end position="159"/>
    </location>
</feature>
<dbReference type="Gene3D" id="1.10.3860.10">
    <property type="entry name" value="Sodium:dicarboxylate symporter"/>
    <property type="match status" value="1"/>
</dbReference>
<sequence>MPEANSSTSAGRDTTRNPALFPTLVLFGIAAVLLVVNELRPETLPHSVLMASRWIAIAALMAYAWLRKSLTTWILVAMVAGAEVGHDFPNAAVNLRVLSLVFLRLIKTIIAPLIFATLVVGIAGHSNLKQVGRMGIKALIYFEVVTTFALFIGLAAINISKAGLGVNPPPQMHEALPPVVKQSAADIILHAFPENVAKSVAEGQVLQVVVFSILFGIALALISEQKRKPMLAFCESLSETMFKFTNIVMMFAPVGVGAAIAYSVGHMGLGILVNLFKLLATLYVALIAFLLFVLLPIALAARVPLRRFLRAIAEPVSIAFATTSSEAALPRAMEAMEAIGVPRQMVAFVMPTGYSFNLDGSTLYLSLATIFVAQAANIHLTLGQQLVIVFTLMLTSKGVAGVPRATLVILLGTAASFNLPEWPIFIILGIDELMDMARTSVNVIGNCLATVVIARWEGEFGKEQPSAVVADALE</sequence>
<evidence type="ECO:0000313" key="9">
    <source>
        <dbReference type="EMBL" id="MBI2678430.1"/>
    </source>
</evidence>
<dbReference type="PRINTS" id="PR00173">
    <property type="entry name" value="EDTRNSPORT"/>
</dbReference>
<evidence type="ECO:0000256" key="5">
    <source>
        <dbReference type="ARBA" id="ARBA00022847"/>
    </source>
</evidence>
<evidence type="ECO:0000256" key="6">
    <source>
        <dbReference type="ARBA" id="ARBA00022989"/>
    </source>
</evidence>
<dbReference type="EMBL" id="JACPNR010000009">
    <property type="protein sequence ID" value="MBI2678430.1"/>
    <property type="molecule type" value="Genomic_DNA"/>
</dbReference>
<feature type="transmembrane region" description="Helical" evidence="8">
    <location>
        <begin position="20"/>
        <end position="36"/>
    </location>
</feature>
<evidence type="ECO:0000313" key="10">
    <source>
        <dbReference type="Proteomes" id="UP000779809"/>
    </source>
</evidence>
<dbReference type="GO" id="GO:0015293">
    <property type="term" value="F:symporter activity"/>
    <property type="evidence" value="ECO:0007669"/>
    <property type="project" value="UniProtKB-KW"/>
</dbReference>
<keyword evidence="7 8" id="KW-0472">Membrane</keyword>
<feature type="transmembrane region" description="Helical" evidence="8">
    <location>
        <begin position="48"/>
        <end position="66"/>
    </location>
</feature>
<dbReference type="SUPFAM" id="SSF118215">
    <property type="entry name" value="Proton glutamate symport protein"/>
    <property type="match status" value="1"/>
</dbReference>
<evidence type="ECO:0000256" key="2">
    <source>
        <dbReference type="ARBA" id="ARBA00022448"/>
    </source>
</evidence>
<evidence type="ECO:0000256" key="1">
    <source>
        <dbReference type="ARBA" id="ARBA00004651"/>
    </source>
</evidence>
<keyword evidence="4 8" id="KW-0812">Transmembrane</keyword>
<keyword evidence="2" id="KW-0813">Transport</keyword>